<feature type="domain" description="Peptidase S24/S26A/S26B/S26C" evidence="1">
    <location>
        <begin position="1"/>
        <end position="71"/>
    </location>
</feature>
<dbReference type="EMBL" id="JBEPNW010000002">
    <property type="protein sequence ID" value="MET3863064.1"/>
    <property type="molecule type" value="Genomic_DNA"/>
</dbReference>
<dbReference type="InterPro" id="IPR036286">
    <property type="entry name" value="LexA/Signal_pep-like_sf"/>
</dbReference>
<dbReference type="SUPFAM" id="SSF51306">
    <property type="entry name" value="LexA/Signal peptidase"/>
    <property type="match status" value="1"/>
</dbReference>
<reference evidence="2 3" key="1">
    <citation type="submission" date="2024-06" db="EMBL/GenBank/DDBJ databases">
        <title>Genomics of switchgrass bacterial isolates.</title>
        <authorList>
            <person name="Shade A."/>
        </authorList>
    </citation>
    <scope>NUCLEOTIDE SEQUENCE [LARGE SCALE GENOMIC DNA]</scope>
    <source>
        <strain evidence="2 3">PvP084</strain>
    </source>
</reference>
<dbReference type="CDD" id="cd06529">
    <property type="entry name" value="S24_LexA-like"/>
    <property type="match status" value="1"/>
</dbReference>
<dbReference type="InterPro" id="IPR039418">
    <property type="entry name" value="LexA-like"/>
</dbReference>
<dbReference type="Proteomes" id="UP001549119">
    <property type="component" value="Unassembled WGS sequence"/>
</dbReference>
<protein>
    <submittedName>
        <fullName evidence="2">SOS-response transcriptional repressor LexA</fullName>
    </submittedName>
</protein>
<evidence type="ECO:0000259" key="1">
    <source>
        <dbReference type="Pfam" id="PF00717"/>
    </source>
</evidence>
<sequence>MEGAGIYDRDLACLDRSLKASHGRIVVGAIDGQMSCKRLVVEGRAAPLAFCNPDLPAFVVEESSEDAIWGEARFSIR</sequence>
<evidence type="ECO:0000313" key="2">
    <source>
        <dbReference type="EMBL" id="MET3863064.1"/>
    </source>
</evidence>
<dbReference type="InterPro" id="IPR015927">
    <property type="entry name" value="Peptidase_S24_S26A/B/C"/>
</dbReference>
<keyword evidence="3" id="KW-1185">Reference proteome</keyword>
<dbReference type="Gene3D" id="2.10.109.10">
    <property type="entry name" value="Umud Fragment, subunit A"/>
    <property type="match status" value="1"/>
</dbReference>
<name>A0ABV2N998_9HYPH</name>
<organism evidence="2 3">
    <name type="scientific">Methylobacterium radiotolerans</name>
    <dbReference type="NCBI Taxonomy" id="31998"/>
    <lineage>
        <taxon>Bacteria</taxon>
        <taxon>Pseudomonadati</taxon>
        <taxon>Pseudomonadota</taxon>
        <taxon>Alphaproteobacteria</taxon>
        <taxon>Hyphomicrobiales</taxon>
        <taxon>Methylobacteriaceae</taxon>
        <taxon>Methylobacterium</taxon>
    </lineage>
</organism>
<evidence type="ECO:0000313" key="3">
    <source>
        <dbReference type="Proteomes" id="UP001549119"/>
    </source>
</evidence>
<dbReference type="Pfam" id="PF00717">
    <property type="entry name" value="Peptidase_S24"/>
    <property type="match status" value="1"/>
</dbReference>
<proteinExistence type="predicted"/>
<accession>A0ABV2N998</accession>
<comment type="caution">
    <text evidence="2">The sequence shown here is derived from an EMBL/GenBank/DDBJ whole genome shotgun (WGS) entry which is preliminary data.</text>
</comment>
<gene>
    <name evidence="2" type="ORF">ABIC20_000373</name>
</gene>